<sequence length="53" mass="6008">LKITPLHGQHLRNIDENHDNSTQVRLKLGTIKKETEGLIFAAQEQALQSNVMK</sequence>
<accession>A0A9Q0XTU1</accession>
<protein>
    <submittedName>
        <fullName evidence="1">Uncharacterized protein</fullName>
    </submittedName>
</protein>
<evidence type="ECO:0000313" key="1">
    <source>
        <dbReference type="EMBL" id="KAJ7326982.1"/>
    </source>
</evidence>
<gene>
    <name evidence="1" type="ORF">JRQ81_016741</name>
</gene>
<proteinExistence type="predicted"/>
<organism evidence="1 2">
    <name type="scientific">Phrynocephalus forsythii</name>
    <dbReference type="NCBI Taxonomy" id="171643"/>
    <lineage>
        <taxon>Eukaryota</taxon>
        <taxon>Metazoa</taxon>
        <taxon>Chordata</taxon>
        <taxon>Craniata</taxon>
        <taxon>Vertebrata</taxon>
        <taxon>Euteleostomi</taxon>
        <taxon>Lepidosauria</taxon>
        <taxon>Squamata</taxon>
        <taxon>Bifurcata</taxon>
        <taxon>Unidentata</taxon>
        <taxon>Episquamata</taxon>
        <taxon>Toxicofera</taxon>
        <taxon>Iguania</taxon>
        <taxon>Acrodonta</taxon>
        <taxon>Agamidae</taxon>
        <taxon>Agaminae</taxon>
        <taxon>Phrynocephalus</taxon>
    </lineage>
</organism>
<name>A0A9Q0XTU1_9SAUR</name>
<dbReference type="Proteomes" id="UP001142489">
    <property type="component" value="Unassembled WGS sequence"/>
</dbReference>
<dbReference type="EMBL" id="JAPFRF010000007">
    <property type="protein sequence ID" value="KAJ7326982.1"/>
    <property type="molecule type" value="Genomic_DNA"/>
</dbReference>
<keyword evidence="2" id="KW-1185">Reference proteome</keyword>
<comment type="caution">
    <text evidence="1">The sequence shown here is derived from an EMBL/GenBank/DDBJ whole genome shotgun (WGS) entry which is preliminary data.</text>
</comment>
<reference evidence="1" key="1">
    <citation type="journal article" date="2023" name="DNA Res.">
        <title>Chromosome-level genome assembly of Phrynocephalus forsythii using third-generation DNA sequencing and Hi-C analysis.</title>
        <authorList>
            <person name="Qi Y."/>
            <person name="Zhao W."/>
            <person name="Zhao Y."/>
            <person name="Niu C."/>
            <person name="Cao S."/>
            <person name="Zhang Y."/>
        </authorList>
    </citation>
    <scope>NUCLEOTIDE SEQUENCE</scope>
    <source>
        <tissue evidence="1">Muscle</tissue>
    </source>
</reference>
<dbReference type="AlphaFoldDB" id="A0A9Q0XTU1"/>
<feature type="non-terminal residue" evidence="1">
    <location>
        <position position="1"/>
    </location>
</feature>
<evidence type="ECO:0000313" key="2">
    <source>
        <dbReference type="Proteomes" id="UP001142489"/>
    </source>
</evidence>
<feature type="non-terminal residue" evidence="1">
    <location>
        <position position="53"/>
    </location>
</feature>